<evidence type="ECO:0000256" key="7">
    <source>
        <dbReference type="ARBA" id="ARBA00034078"/>
    </source>
</evidence>
<dbReference type="SFLD" id="SFLDS00029">
    <property type="entry name" value="Radical_SAM"/>
    <property type="match status" value="1"/>
</dbReference>
<evidence type="ECO:0000256" key="5">
    <source>
        <dbReference type="ARBA" id="ARBA00023004"/>
    </source>
</evidence>
<dbReference type="SMART" id="SM00876">
    <property type="entry name" value="BATS"/>
    <property type="match status" value="1"/>
</dbReference>
<keyword evidence="5" id="KW-0408">Iron</keyword>
<dbReference type="Pfam" id="PF06968">
    <property type="entry name" value="BATS"/>
    <property type="match status" value="1"/>
</dbReference>
<proteinExistence type="predicted"/>
<dbReference type="GO" id="GO:0003824">
    <property type="term" value="F:catalytic activity"/>
    <property type="evidence" value="ECO:0007669"/>
    <property type="project" value="InterPro"/>
</dbReference>
<reference evidence="9 10" key="1">
    <citation type="submission" date="2016-10" db="EMBL/GenBank/DDBJ databases">
        <title>Flavobacterium gilvum sp. nov., isolated from stream water.</title>
        <authorList>
            <person name="Shin S.-K."/>
            <person name="Cho Y.-J."/>
            <person name="Yi H."/>
        </authorList>
    </citation>
    <scope>NUCLEOTIDE SEQUENCE [LARGE SCALE GENOMIC DNA]</scope>
    <source>
        <strain evidence="9 10">EM1308</strain>
    </source>
</reference>
<gene>
    <name evidence="9" type="ORF">EM308_06140</name>
</gene>
<dbReference type="AlphaFoldDB" id="A0AAC9N6N6"/>
<comment type="cofactor">
    <cofactor evidence="1">
        <name>[4Fe-4S] cluster</name>
        <dbReference type="ChEBI" id="CHEBI:49883"/>
    </cofactor>
</comment>
<dbReference type="InterPro" id="IPR012726">
    <property type="entry name" value="ThiH"/>
</dbReference>
<dbReference type="InterPro" id="IPR058240">
    <property type="entry name" value="rSAM_sf"/>
</dbReference>
<dbReference type="KEGG" id="fgl:EM308_06140"/>
<protein>
    <submittedName>
        <fullName evidence="9">Thiamine biosynthesis protein ThiH</fullName>
    </submittedName>
</protein>
<name>A0AAC9N6N6_9FLAO</name>
<keyword evidence="2" id="KW-0004">4Fe-4S</keyword>
<dbReference type="EMBL" id="CP017479">
    <property type="protein sequence ID" value="AOW09118.1"/>
    <property type="molecule type" value="Genomic_DNA"/>
</dbReference>
<dbReference type="SFLD" id="SFLDG01081">
    <property type="entry name" value="cleavage_of_the_Ca-Cb_bond_in"/>
    <property type="match status" value="1"/>
</dbReference>
<keyword evidence="4" id="KW-0479">Metal-binding</keyword>
<dbReference type="SFLD" id="SFLDF00301">
    <property type="entry name" value="2-iminoacetate_synthase_(ThiH)"/>
    <property type="match status" value="1"/>
</dbReference>
<dbReference type="SMART" id="SM00729">
    <property type="entry name" value="Elp3"/>
    <property type="match status" value="1"/>
</dbReference>
<dbReference type="InterPro" id="IPR007197">
    <property type="entry name" value="rSAM"/>
</dbReference>
<dbReference type="SFLD" id="SFLDG01060">
    <property type="entry name" value="BATS_domain_containing"/>
    <property type="match status" value="1"/>
</dbReference>
<dbReference type="GO" id="GO:0051539">
    <property type="term" value="F:4 iron, 4 sulfur cluster binding"/>
    <property type="evidence" value="ECO:0007669"/>
    <property type="project" value="UniProtKB-KW"/>
</dbReference>
<dbReference type="InterPro" id="IPR013785">
    <property type="entry name" value="Aldolase_TIM"/>
</dbReference>
<organism evidence="9 10">
    <name type="scientific">Flavobacterium gilvum</name>
    <dbReference type="NCBI Taxonomy" id="1492737"/>
    <lineage>
        <taxon>Bacteria</taxon>
        <taxon>Pseudomonadati</taxon>
        <taxon>Bacteroidota</taxon>
        <taxon>Flavobacteriia</taxon>
        <taxon>Flavobacteriales</taxon>
        <taxon>Flavobacteriaceae</taxon>
        <taxon>Flavobacterium</taxon>
    </lineage>
</organism>
<evidence type="ECO:0000256" key="1">
    <source>
        <dbReference type="ARBA" id="ARBA00001966"/>
    </source>
</evidence>
<dbReference type="InterPro" id="IPR006638">
    <property type="entry name" value="Elp3/MiaA/NifB-like_rSAM"/>
</dbReference>
<evidence type="ECO:0000256" key="4">
    <source>
        <dbReference type="ARBA" id="ARBA00022723"/>
    </source>
</evidence>
<dbReference type="NCBIfam" id="TIGR02351">
    <property type="entry name" value="thiH"/>
    <property type="match status" value="1"/>
</dbReference>
<evidence type="ECO:0000313" key="9">
    <source>
        <dbReference type="EMBL" id="AOW09118.1"/>
    </source>
</evidence>
<dbReference type="InterPro" id="IPR034428">
    <property type="entry name" value="ThiH/NoCL/HydG-like"/>
</dbReference>
<dbReference type="PANTHER" id="PTHR43583:SF1">
    <property type="entry name" value="2-IMINOACETATE SYNTHASE"/>
    <property type="match status" value="1"/>
</dbReference>
<evidence type="ECO:0000256" key="3">
    <source>
        <dbReference type="ARBA" id="ARBA00022691"/>
    </source>
</evidence>
<dbReference type="Pfam" id="PF04055">
    <property type="entry name" value="Radical_SAM"/>
    <property type="match status" value="1"/>
</dbReference>
<dbReference type="PANTHER" id="PTHR43583">
    <property type="entry name" value="2-IMINOACETATE SYNTHASE"/>
    <property type="match status" value="1"/>
</dbReference>
<dbReference type="Proteomes" id="UP000175968">
    <property type="component" value="Chromosome"/>
</dbReference>
<dbReference type="SUPFAM" id="SSF102114">
    <property type="entry name" value="Radical SAM enzymes"/>
    <property type="match status" value="1"/>
</dbReference>
<evidence type="ECO:0000259" key="8">
    <source>
        <dbReference type="PROSITE" id="PS51918"/>
    </source>
</evidence>
<accession>A0AAC9N6N6</accession>
<dbReference type="PROSITE" id="PS51918">
    <property type="entry name" value="RADICAL_SAM"/>
    <property type="match status" value="1"/>
</dbReference>
<keyword evidence="3" id="KW-0949">S-adenosyl-L-methionine</keyword>
<evidence type="ECO:0000256" key="2">
    <source>
        <dbReference type="ARBA" id="ARBA00022485"/>
    </source>
</evidence>
<dbReference type="GO" id="GO:0005506">
    <property type="term" value="F:iron ion binding"/>
    <property type="evidence" value="ECO:0007669"/>
    <property type="project" value="InterPro"/>
</dbReference>
<dbReference type="CDD" id="cd01335">
    <property type="entry name" value="Radical_SAM"/>
    <property type="match status" value="1"/>
</dbReference>
<evidence type="ECO:0000313" key="10">
    <source>
        <dbReference type="Proteomes" id="UP000175968"/>
    </source>
</evidence>
<keyword evidence="10" id="KW-1185">Reference proteome</keyword>
<dbReference type="InterPro" id="IPR010722">
    <property type="entry name" value="BATS_dom"/>
</dbReference>
<keyword evidence="6" id="KW-0411">Iron-sulfur</keyword>
<comment type="cofactor">
    <cofactor evidence="7">
        <name>[2Fe-2S] cluster</name>
        <dbReference type="ChEBI" id="CHEBI:190135"/>
    </cofactor>
</comment>
<dbReference type="GO" id="GO:0009228">
    <property type="term" value="P:thiamine biosynthetic process"/>
    <property type="evidence" value="ECO:0007669"/>
    <property type="project" value="InterPro"/>
</dbReference>
<dbReference type="Gene3D" id="3.20.20.70">
    <property type="entry name" value="Aldolase class I"/>
    <property type="match status" value="1"/>
</dbReference>
<evidence type="ECO:0000256" key="6">
    <source>
        <dbReference type="ARBA" id="ARBA00023014"/>
    </source>
</evidence>
<sequence length="378" mass="43782">MNTFKSVFEKYDWNSIQAKIYQTSTKEVEQALAKSKRNLDDFLALISPTAANYLEQMAQECHKLTKKRFGKTIQMYAPLYLSNECQNICTYCGFSLDNKIKRKTLTDSEIKQEVEALKTAGFDHVLLVTGEANYTVNINYFLNAIEQIKQQFSTISVEVQPLSTEEYQKLHEAGVYSVLVYQETYHQEVYKKYHTKGKKSNFDFRLETPDRIGKAGIHKIGLGVLLGLEDWRTDSFFNALHLDYLQKTYWQTKYSVSFPRLRPAEGIIEPNFIMDDKDLTQLICAYRLWNEDLEISISTRENEKFRNNIIPIGTTSMSAGSKTNPGGYVVDPQSLEQFEISDERSAQEIAQIISDKGYEPVWKDWDKSYDGRFMINDF</sequence>
<dbReference type="RefSeq" id="WP_035635126.1">
    <property type="nucleotide sequence ID" value="NZ_CP017479.1"/>
</dbReference>
<feature type="domain" description="Radical SAM core" evidence="8">
    <location>
        <begin position="71"/>
        <end position="292"/>
    </location>
</feature>